<sequence>MSVSVFGRRTIGATQRVTATIAASLVAVSSLLLPNLADPASALEPGAIPNDSGLHIAEKGHVDSPKVFEENGELHLYTEHTGTRPIDQAIHNLGHGYTSDGAQNFIFTVPNDPGLAFLGEPGTNLFMSPQVSNLPHDPIWAGFGADANVPIEQYRDTLFSLDLISANGPGAVELFRWSPGWGEDEPGIITRMLSTEDPRYRSAELTAGSHTHNYTTFSHPGRYEITYRATARKTDGTLISSKEVTTQWQVGGNRPGAAMASVTTAPAGDKAEFSIAPATEVEGKDAAVKDKLSTLRVSAPATAEGTAEFTVNGFHLATVNLKDGTAAFHELLPADDSQYQVTVRDAAGKVSYTSAAITPVDGKATTTETGTPIAPMPHASEPFTAAEVDVAAADVTGTLKDSGNGLHTLSLKFADPNFRGFITLGQYATVSDNLPDATYDDVVAGGTATVQVPSSYLDYGGDALKIRVAPHPLMRNAHTTNVTLTESLELDKPVATEFALKLDDAAAPTTEPTPKPTAEPTSEPTASPSPKPGAPATCQDRLLIDKGHLDIALLGDTNAINVKIKDDSRIGAPGAADRDGDEIALVVGDHAKTERSDKQTGPVWDAVFAPVGEPTWVLPFDQNFTLPWPGYSTDRVAPGAFDRYELHLTNAEGPGDVALFAPDGFSGTPKVILGTRDGAPRTIDIPGPAHAHAGWSFTKPGNYELTLNYTAIRADGSKVESNPITVMFVVGNEAKAEFCKDAAPTETAEPAASTEPAAPAASPAPAEPAQPEATEAAVEPAATPVPGAPNLTADGAVAPAGSAPGSAPAADAAENSAAQTADLASTGAADITPTVALTLGMLAIGALLIWRQRSSDNAA</sequence>
<feature type="transmembrane region" description="Helical" evidence="2">
    <location>
        <begin position="831"/>
        <end position="850"/>
    </location>
</feature>
<reference evidence="4" key="1">
    <citation type="journal article" date="2019" name="Int. J. Syst. Evol. Microbiol.">
        <title>The Global Catalogue of Microorganisms (GCM) 10K type strain sequencing project: providing services to taxonomists for standard genome sequencing and annotation.</title>
        <authorList>
            <consortium name="The Broad Institute Genomics Platform"/>
            <consortium name="The Broad Institute Genome Sequencing Center for Infectious Disease"/>
            <person name="Wu L."/>
            <person name="Ma J."/>
        </authorList>
    </citation>
    <scope>NUCLEOTIDE SEQUENCE [LARGE SCALE GENOMIC DNA]</scope>
    <source>
        <strain evidence="4">TISTR 1511</strain>
    </source>
</reference>
<dbReference type="EMBL" id="JBHUNF010000002">
    <property type="protein sequence ID" value="MFD2674595.1"/>
    <property type="molecule type" value="Genomic_DNA"/>
</dbReference>
<dbReference type="Proteomes" id="UP001597453">
    <property type="component" value="Unassembled WGS sequence"/>
</dbReference>
<dbReference type="NCBIfam" id="NF038134">
    <property type="entry name" value="choice_anch_M"/>
    <property type="match status" value="2"/>
</dbReference>
<comment type="caution">
    <text evidence="3">The sequence shown here is derived from an EMBL/GenBank/DDBJ whole genome shotgun (WGS) entry which is preliminary data.</text>
</comment>
<name>A0ABW5RIW6_9MICO</name>
<evidence type="ECO:0000256" key="1">
    <source>
        <dbReference type="SAM" id="MobiDB-lite"/>
    </source>
</evidence>
<keyword evidence="2" id="KW-0812">Transmembrane</keyword>
<organism evidence="3 4">
    <name type="scientific">Gulosibacter bifidus</name>
    <dbReference type="NCBI Taxonomy" id="272239"/>
    <lineage>
        <taxon>Bacteria</taxon>
        <taxon>Bacillati</taxon>
        <taxon>Actinomycetota</taxon>
        <taxon>Actinomycetes</taxon>
        <taxon>Micrococcales</taxon>
        <taxon>Microbacteriaceae</taxon>
        <taxon>Gulosibacter</taxon>
    </lineage>
</organism>
<gene>
    <name evidence="3" type="ORF">ACFSUQ_04680</name>
</gene>
<dbReference type="NCBIfam" id="TIGR03769">
    <property type="entry name" value="P_ac_wall_RPT"/>
    <property type="match status" value="2"/>
</dbReference>
<keyword evidence="4" id="KW-1185">Reference proteome</keyword>
<dbReference type="InterPro" id="IPR022435">
    <property type="entry name" value="Surface-anchored_actinobac"/>
</dbReference>
<keyword evidence="2" id="KW-1133">Transmembrane helix</keyword>
<keyword evidence="2" id="KW-0472">Membrane</keyword>
<dbReference type="RefSeq" id="WP_159421473.1">
    <property type="nucleotide sequence ID" value="NZ_JBHUNF010000002.1"/>
</dbReference>
<accession>A0ABW5RIW6</accession>
<evidence type="ECO:0000313" key="3">
    <source>
        <dbReference type="EMBL" id="MFD2674595.1"/>
    </source>
</evidence>
<proteinExistence type="predicted"/>
<feature type="region of interest" description="Disordered" evidence="1">
    <location>
        <begin position="503"/>
        <end position="538"/>
    </location>
</feature>
<evidence type="ECO:0000256" key="2">
    <source>
        <dbReference type="SAM" id="Phobius"/>
    </source>
</evidence>
<evidence type="ECO:0000313" key="4">
    <source>
        <dbReference type="Proteomes" id="UP001597453"/>
    </source>
</evidence>
<feature type="region of interest" description="Disordered" evidence="1">
    <location>
        <begin position="742"/>
        <end position="814"/>
    </location>
</feature>
<protein>
    <submittedName>
        <fullName evidence="3">Choice-of-anchor M domain-containing protein</fullName>
    </submittedName>
</protein>